<dbReference type="NCBIfam" id="NF010539">
    <property type="entry name" value="PRK13927.1"/>
    <property type="match status" value="1"/>
</dbReference>
<dbReference type="FunFam" id="3.30.420.40:FF:000016">
    <property type="entry name" value="Rod shape-determining protein mreB"/>
    <property type="match status" value="1"/>
</dbReference>
<evidence type="ECO:0000256" key="1">
    <source>
        <dbReference type="ARBA" id="ARBA00022490"/>
    </source>
</evidence>
<dbReference type="InterPro" id="IPR004000">
    <property type="entry name" value="Actin"/>
</dbReference>
<feature type="binding site" evidence="7">
    <location>
        <begin position="342"/>
        <end position="345"/>
    </location>
    <ligand>
        <name>ATP</name>
        <dbReference type="ChEBI" id="CHEBI:30616"/>
    </ligand>
</feature>
<dbReference type="CDD" id="cd10225">
    <property type="entry name" value="ASKHA_NBD_MreB-like"/>
    <property type="match status" value="1"/>
</dbReference>
<comment type="function">
    <text evidence="7">Forms membrane-associated dynamic filaments that are essential for cell shape determination. Acts by regulating cell wall synthesis and cell elongation, and thus cell shape. A feedback loop between cell geometry and MreB localization may maintain elongated cell shape by targeting cell wall growth to regions of negative cell wall curvature.</text>
</comment>
<reference evidence="8" key="1">
    <citation type="submission" date="2018-01" db="EMBL/GenBank/DDBJ databases">
        <authorList>
            <person name="Regsiter A."/>
            <person name="William W."/>
        </authorList>
    </citation>
    <scope>NUCLEOTIDE SEQUENCE</scope>
    <source>
        <strain evidence="8">TRIP AH-1</strain>
    </source>
</reference>
<dbReference type="PANTHER" id="PTHR42749:SF1">
    <property type="entry name" value="CELL SHAPE-DETERMINING PROTEIN MREB"/>
    <property type="match status" value="1"/>
</dbReference>
<dbReference type="SUPFAM" id="SSF53067">
    <property type="entry name" value="Actin-like ATPase domain"/>
    <property type="match status" value="2"/>
</dbReference>
<protein>
    <recommendedName>
        <fullName evidence="6 7">Cell shape-determining protein MreB</fullName>
    </recommendedName>
</protein>
<evidence type="ECO:0000256" key="4">
    <source>
        <dbReference type="ARBA" id="ARBA00022960"/>
    </source>
</evidence>
<evidence type="ECO:0000256" key="6">
    <source>
        <dbReference type="ARBA" id="ARBA00067319"/>
    </source>
</evidence>
<dbReference type="GO" id="GO:0000902">
    <property type="term" value="P:cell morphogenesis"/>
    <property type="evidence" value="ECO:0007669"/>
    <property type="project" value="InterPro"/>
</dbReference>
<feature type="binding site" evidence="7">
    <location>
        <begin position="67"/>
        <end position="69"/>
    </location>
    <ligand>
        <name>ATP</name>
        <dbReference type="ChEBI" id="CHEBI:30616"/>
    </ligand>
</feature>
<dbReference type="NCBIfam" id="TIGR00904">
    <property type="entry name" value="mreB"/>
    <property type="match status" value="1"/>
</dbReference>
<evidence type="ECO:0000256" key="3">
    <source>
        <dbReference type="ARBA" id="ARBA00022840"/>
    </source>
</evidence>
<dbReference type="SMART" id="SM00268">
    <property type="entry name" value="ACTIN"/>
    <property type="match status" value="1"/>
</dbReference>
<dbReference type="InterPro" id="IPR056546">
    <property type="entry name" value="MreB_MamK-like"/>
</dbReference>
<comment type="similarity">
    <text evidence="5 7">Belongs to the FtsA/MreB family.</text>
</comment>
<sequence length="391" mass="42362">MGSIFCQDKISCLFYLLGVSSPHLDYAVLIRQVLINQHEIKKRKETVMLFDPLFGLFSNDLAIDLGTANTLVYMKGKGIVLSEPSVVAVRKDVKGISKVLAVGKEAKMMLGRTPGNIEAVRPMKDGVIADFEITEAMLRHFIRKAHNRRRLVSPRIIICVPSGITQVEKRAVRESAESAGAREVFLIEEPMAAAIGAGLPITDPTCNMVVDIGGGTTEVAVISLAGIVYSTSTRVGGDKMDEAILQHIKRKYNLLIGITTSEVIKTTIGNAYPGEQIETIEVKGRDLVTGIPKILTIDSEEIREAISEQVEAIVEAVHVALEQTPPELSADIVDRGIVLTGGGSLLKGLDVRLREETKLPIIIAEDPLSTVVLGSGKALDNWAILREVAIQ</sequence>
<proteinExistence type="inferred from homology"/>
<keyword evidence="2 7" id="KW-0547">Nucleotide-binding</keyword>
<name>A0A445N385_9BACT</name>
<dbReference type="InterPro" id="IPR004753">
    <property type="entry name" value="MreB"/>
</dbReference>
<accession>A0A445N385</accession>
<dbReference type="GO" id="GO:0005737">
    <property type="term" value="C:cytoplasm"/>
    <property type="evidence" value="ECO:0007669"/>
    <property type="project" value="UniProtKB-SubCell"/>
</dbReference>
<dbReference type="GO" id="GO:0008360">
    <property type="term" value="P:regulation of cell shape"/>
    <property type="evidence" value="ECO:0007669"/>
    <property type="project" value="UniProtKB-UniRule"/>
</dbReference>
<dbReference type="PRINTS" id="PR01652">
    <property type="entry name" value="SHAPEPROTEIN"/>
</dbReference>
<dbReference type="HAMAP" id="MF_02207">
    <property type="entry name" value="MreB"/>
    <property type="match status" value="1"/>
</dbReference>
<keyword evidence="1 7" id="KW-0963">Cytoplasm</keyword>
<dbReference type="Pfam" id="PF06723">
    <property type="entry name" value="MreB_Mbl"/>
    <property type="match status" value="1"/>
</dbReference>
<dbReference type="InterPro" id="IPR043129">
    <property type="entry name" value="ATPase_NBD"/>
</dbReference>
<dbReference type="Gene3D" id="3.30.420.40">
    <property type="match status" value="2"/>
</dbReference>
<organism evidence="8">
    <name type="scientific">uncultured Desulfobacterium sp</name>
    <dbReference type="NCBI Taxonomy" id="201089"/>
    <lineage>
        <taxon>Bacteria</taxon>
        <taxon>Pseudomonadati</taxon>
        <taxon>Thermodesulfobacteriota</taxon>
        <taxon>Desulfobacteria</taxon>
        <taxon>Desulfobacterales</taxon>
        <taxon>Desulfobacteriaceae</taxon>
        <taxon>Desulfobacterium</taxon>
        <taxon>environmental samples</taxon>
    </lineage>
</organism>
<keyword evidence="4 7" id="KW-0133">Cell shape</keyword>
<dbReference type="EMBL" id="OJIN01000230">
    <property type="protein sequence ID" value="SPD76172.1"/>
    <property type="molecule type" value="Genomic_DNA"/>
</dbReference>
<gene>
    <name evidence="7 8" type="primary">mreB</name>
    <name evidence="8" type="ORF">PITCH_A840058</name>
</gene>
<comment type="subunit">
    <text evidence="7">Forms polymers.</text>
</comment>
<evidence type="ECO:0000256" key="5">
    <source>
        <dbReference type="ARBA" id="ARBA00023458"/>
    </source>
</evidence>
<feature type="binding site" evidence="7">
    <location>
        <begin position="214"/>
        <end position="216"/>
    </location>
    <ligand>
        <name>ATP</name>
        <dbReference type="ChEBI" id="CHEBI:30616"/>
    </ligand>
</feature>
<dbReference type="GO" id="GO:0005524">
    <property type="term" value="F:ATP binding"/>
    <property type="evidence" value="ECO:0007669"/>
    <property type="project" value="UniProtKB-KW"/>
</dbReference>
<evidence type="ECO:0000256" key="2">
    <source>
        <dbReference type="ARBA" id="ARBA00022741"/>
    </source>
</evidence>
<keyword evidence="3 7" id="KW-0067">ATP-binding</keyword>
<feature type="binding site" evidence="7">
    <location>
        <begin position="262"/>
        <end position="265"/>
    </location>
    <ligand>
        <name>ATP</name>
        <dbReference type="ChEBI" id="CHEBI:30616"/>
    </ligand>
</feature>
<dbReference type="PANTHER" id="PTHR42749">
    <property type="entry name" value="CELL SHAPE-DETERMINING PROTEIN MREB"/>
    <property type="match status" value="1"/>
</dbReference>
<evidence type="ECO:0000313" key="8">
    <source>
        <dbReference type="EMBL" id="SPD76172.1"/>
    </source>
</evidence>
<evidence type="ECO:0000256" key="7">
    <source>
        <dbReference type="HAMAP-Rule" id="MF_02207"/>
    </source>
</evidence>
<comment type="subcellular location">
    <subcellularLocation>
        <location evidence="7">Cytoplasm</location>
    </subcellularLocation>
    <text evidence="7">Membrane-associated.</text>
</comment>
<dbReference type="AlphaFoldDB" id="A0A445N385"/>